<dbReference type="SUPFAM" id="SSF56954">
    <property type="entry name" value="Outer membrane efflux proteins (OEP)"/>
    <property type="match status" value="1"/>
</dbReference>
<keyword evidence="6" id="KW-0472">Membrane</keyword>
<dbReference type="InterPro" id="IPR051906">
    <property type="entry name" value="TolC-like"/>
</dbReference>
<evidence type="ECO:0000256" key="2">
    <source>
        <dbReference type="ARBA" id="ARBA00007613"/>
    </source>
</evidence>
<dbReference type="PANTHER" id="PTHR30026">
    <property type="entry name" value="OUTER MEMBRANE PROTEIN TOLC"/>
    <property type="match status" value="1"/>
</dbReference>
<evidence type="ECO:0000256" key="3">
    <source>
        <dbReference type="ARBA" id="ARBA00022448"/>
    </source>
</evidence>
<evidence type="ECO:0000256" key="5">
    <source>
        <dbReference type="ARBA" id="ARBA00022692"/>
    </source>
</evidence>
<comment type="caution">
    <text evidence="9">The sequence shown here is derived from an EMBL/GenBank/DDBJ whole genome shotgun (WGS) entry which is preliminary data.</text>
</comment>
<dbReference type="GO" id="GO:0015562">
    <property type="term" value="F:efflux transmembrane transporter activity"/>
    <property type="evidence" value="ECO:0007669"/>
    <property type="project" value="InterPro"/>
</dbReference>
<keyword evidence="10" id="KW-1185">Reference proteome</keyword>
<organism evidence="9 10">
    <name type="scientific">Extensimonas vulgaris</name>
    <dbReference type="NCBI Taxonomy" id="1031594"/>
    <lineage>
        <taxon>Bacteria</taxon>
        <taxon>Pseudomonadati</taxon>
        <taxon>Pseudomonadota</taxon>
        <taxon>Betaproteobacteria</taxon>
        <taxon>Burkholderiales</taxon>
        <taxon>Comamonadaceae</taxon>
        <taxon>Extensimonas</taxon>
    </lineage>
</organism>
<dbReference type="EMBL" id="QPJU01000007">
    <property type="protein sequence ID" value="RCX09032.1"/>
    <property type="molecule type" value="Genomic_DNA"/>
</dbReference>
<dbReference type="Proteomes" id="UP000252174">
    <property type="component" value="Unassembled WGS sequence"/>
</dbReference>
<keyword evidence="7" id="KW-0998">Cell outer membrane</keyword>
<feature type="chain" id="PRO_5016728212" evidence="8">
    <location>
        <begin position="22"/>
        <end position="456"/>
    </location>
</feature>
<dbReference type="Pfam" id="PF02321">
    <property type="entry name" value="OEP"/>
    <property type="match status" value="2"/>
</dbReference>
<feature type="signal peptide" evidence="8">
    <location>
        <begin position="1"/>
        <end position="21"/>
    </location>
</feature>
<evidence type="ECO:0000256" key="1">
    <source>
        <dbReference type="ARBA" id="ARBA00004442"/>
    </source>
</evidence>
<dbReference type="GO" id="GO:0009279">
    <property type="term" value="C:cell outer membrane"/>
    <property type="evidence" value="ECO:0007669"/>
    <property type="project" value="UniProtKB-SubCell"/>
</dbReference>
<dbReference type="Gene3D" id="1.20.1600.10">
    <property type="entry name" value="Outer membrane efflux proteins (OEP)"/>
    <property type="match status" value="1"/>
</dbReference>
<reference evidence="9 10" key="1">
    <citation type="submission" date="2018-07" db="EMBL/GenBank/DDBJ databases">
        <title>Genomic Encyclopedia of Type Strains, Phase IV (KMG-IV): sequencing the most valuable type-strain genomes for metagenomic binning, comparative biology and taxonomic classification.</title>
        <authorList>
            <person name="Goeker M."/>
        </authorList>
    </citation>
    <scope>NUCLEOTIDE SEQUENCE [LARGE SCALE GENOMIC DNA]</scope>
    <source>
        <strain evidence="9 10">DSM 100911</strain>
    </source>
</reference>
<comment type="subcellular location">
    <subcellularLocation>
        <location evidence="1">Cell outer membrane</location>
    </subcellularLocation>
</comment>
<evidence type="ECO:0000256" key="8">
    <source>
        <dbReference type="SAM" id="SignalP"/>
    </source>
</evidence>
<dbReference type="AlphaFoldDB" id="A0A369AI56"/>
<evidence type="ECO:0000256" key="4">
    <source>
        <dbReference type="ARBA" id="ARBA00022452"/>
    </source>
</evidence>
<dbReference type="RefSeq" id="WP_338324293.1">
    <property type="nucleotide sequence ID" value="NZ_QPJU01000007.1"/>
</dbReference>
<keyword evidence="8" id="KW-0732">Signal</keyword>
<protein>
    <submittedName>
        <fullName evidence="9">Outer membrane protein</fullName>
    </submittedName>
</protein>
<accession>A0A369AI56</accession>
<evidence type="ECO:0000256" key="7">
    <source>
        <dbReference type="ARBA" id="ARBA00023237"/>
    </source>
</evidence>
<dbReference type="PANTHER" id="PTHR30026:SF20">
    <property type="entry name" value="OUTER MEMBRANE PROTEIN TOLC"/>
    <property type="match status" value="1"/>
</dbReference>
<comment type="similarity">
    <text evidence="2">Belongs to the outer membrane factor (OMF) (TC 1.B.17) family.</text>
</comment>
<keyword evidence="3" id="KW-0813">Transport</keyword>
<sequence>MRMKALPTAALLALCVSGAHAADLLQVWQAARAHDPQMAVAEAARAAGATQREQARALWRPNLGFSGGVGQRTADTDIRGAQFSAPGMGTSNGVSFGTSVHSGTATQWAVNARQPLIHGERSAQSAQLDIAASAAEIGWQAAQQDVMLRTVQRYFDLVLAERKLALLRQQQTAVEHALAEAKERYALGDTPITDTHEATARARSLQAQVLAAESEWQLARNALADATGLGPDALQVLAPAADVAPPALQPLDEWIALALASNPQLRLQQAQAQAAQQEVKKFSAASSPTLDLVAQAGRDRLQGDGNFGAGSTTQKQHMIGLQLNVPLYTGGMRSAKLEEALRLEDKARAEVELTRQQVSQQTRAAWLALQTAQARVAALAEAVTASEARLAATRLGREVGDRTTLDLLNAENDADAARLAWLQARTETLQNRLRLQALAGQLDEAQLQSVNALLQH</sequence>
<evidence type="ECO:0000313" key="10">
    <source>
        <dbReference type="Proteomes" id="UP000252174"/>
    </source>
</evidence>
<dbReference type="NCBIfam" id="TIGR01844">
    <property type="entry name" value="type_I_sec_TolC"/>
    <property type="match status" value="1"/>
</dbReference>
<proteinExistence type="inferred from homology"/>
<dbReference type="GO" id="GO:1990281">
    <property type="term" value="C:efflux pump complex"/>
    <property type="evidence" value="ECO:0007669"/>
    <property type="project" value="TreeGrafter"/>
</dbReference>
<gene>
    <name evidence="9" type="ORF">DFR45_107112</name>
</gene>
<evidence type="ECO:0000313" key="9">
    <source>
        <dbReference type="EMBL" id="RCX09032.1"/>
    </source>
</evidence>
<dbReference type="InterPro" id="IPR010130">
    <property type="entry name" value="T1SS_OMP_TolC"/>
</dbReference>
<keyword evidence="4" id="KW-1134">Transmembrane beta strand</keyword>
<dbReference type="InterPro" id="IPR003423">
    <property type="entry name" value="OMP_efflux"/>
</dbReference>
<evidence type="ECO:0000256" key="6">
    <source>
        <dbReference type="ARBA" id="ARBA00023136"/>
    </source>
</evidence>
<keyword evidence="5" id="KW-0812">Transmembrane</keyword>
<dbReference type="GO" id="GO:0015288">
    <property type="term" value="F:porin activity"/>
    <property type="evidence" value="ECO:0007669"/>
    <property type="project" value="TreeGrafter"/>
</dbReference>
<name>A0A369AI56_9BURK</name>